<protein>
    <submittedName>
        <fullName evidence="1">Uncharacterized protein</fullName>
    </submittedName>
</protein>
<name>A0A917H6B9_9MICC</name>
<gene>
    <name evidence="1" type="ORF">GCM10011374_36450</name>
</gene>
<dbReference type="Proteomes" id="UP000638848">
    <property type="component" value="Unassembled WGS sequence"/>
</dbReference>
<reference evidence="1" key="2">
    <citation type="submission" date="2020-09" db="EMBL/GenBank/DDBJ databases">
        <authorList>
            <person name="Sun Q."/>
            <person name="Zhou Y."/>
        </authorList>
    </citation>
    <scope>NUCLEOTIDE SEQUENCE</scope>
    <source>
        <strain evidence="1">CGMCC 1.12187</strain>
    </source>
</reference>
<accession>A0A917H6B9</accession>
<comment type="caution">
    <text evidence="1">The sequence shown here is derived from an EMBL/GenBank/DDBJ whole genome shotgun (WGS) entry which is preliminary data.</text>
</comment>
<dbReference type="RefSeq" id="WP_188539808.1">
    <property type="nucleotide sequence ID" value="NZ_BMEQ01000031.1"/>
</dbReference>
<evidence type="ECO:0000313" key="1">
    <source>
        <dbReference type="EMBL" id="GGG68752.1"/>
    </source>
</evidence>
<proteinExistence type="predicted"/>
<sequence length="364" mass="40227">MLDAILSLPSYRLTPKTASVATKRLMELAVRLEQHQVANEAQSRAIQALYRQMTDRRDRMKTDGTWEAAFTGAAELTLGGRVVDAHGDGEQTASESSVLSSEAITERFRKAERALAEQMATNYLRLASKERPGEDWNDIRIEAIALAEDDEMKVQLENRAASFANELAKDYAGPVSRLTPGPRAQIEELMSALKTVVQIPMQIKVSEQDRGQGNWRGKHIITSSKGYRYNANQLEGRVLDREVPACAGWYRNPSTGKDVGLGIPCLDETGEDQILRPDFLFVYEDGRVAIVDPHGGYLGDGVWKAKGLAKYARDNAGLVDRAVIIDEINGEDRFLDLLDPVVAAALETATDIKTVYTAHGKRHS</sequence>
<dbReference type="EMBL" id="BMEQ01000031">
    <property type="protein sequence ID" value="GGG68752.1"/>
    <property type="molecule type" value="Genomic_DNA"/>
</dbReference>
<reference evidence="1" key="1">
    <citation type="journal article" date="2014" name="Int. J. Syst. Evol. Microbiol.">
        <title>Complete genome sequence of Corynebacterium casei LMG S-19264T (=DSM 44701T), isolated from a smear-ripened cheese.</title>
        <authorList>
            <consortium name="US DOE Joint Genome Institute (JGI-PGF)"/>
            <person name="Walter F."/>
            <person name="Albersmeier A."/>
            <person name="Kalinowski J."/>
            <person name="Ruckert C."/>
        </authorList>
    </citation>
    <scope>NUCLEOTIDE SEQUENCE</scope>
    <source>
        <strain evidence="1">CGMCC 1.12187</strain>
    </source>
</reference>
<keyword evidence="2" id="KW-1185">Reference proteome</keyword>
<dbReference type="AlphaFoldDB" id="A0A917H6B9"/>
<evidence type="ECO:0000313" key="2">
    <source>
        <dbReference type="Proteomes" id="UP000638848"/>
    </source>
</evidence>
<organism evidence="1 2">
    <name type="scientific">Kocuria dechangensis</name>
    <dbReference type="NCBI Taxonomy" id="1176249"/>
    <lineage>
        <taxon>Bacteria</taxon>
        <taxon>Bacillati</taxon>
        <taxon>Actinomycetota</taxon>
        <taxon>Actinomycetes</taxon>
        <taxon>Micrococcales</taxon>
        <taxon>Micrococcaceae</taxon>
        <taxon>Kocuria</taxon>
    </lineage>
</organism>